<protein>
    <recommendedName>
        <fullName evidence="7">Peptidase M14 domain-containing protein</fullName>
    </recommendedName>
</protein>
<keyword evidence="4" id="KW-0378">Hydrolase</keyword>
<accession>A0ABD3MWL3</accession>
<gene>
    <name evidence="8" type="ORF">ACHAW5_009144</name>
</gene>
<comment type="caution">
    <text evidence="6">Lacks conserved residue(s) required for the propagation of feature annotation.</text>
</comment>
<evidence type="ECO:0000313" key="8">
    <source>
        <dbReference type="EMBL" id="KAL3768087.1"/>
    </source>
</evidence>
<dbReference type="CDD" id="cd06231">
    <property type="entry name" value="M14_REP34-like"/>
    <property type="match status" value="1"/>
</dbReference>
<dbReference type="Gene3D" id="3.40.630.10">
    <property type="entry name" value="Zn peptidases"/>
    <property type="match status" value="1"/>
</dbReference>
<keyword evidence="5" id="KW-0862">Zinc</keyword>
<dbReference type="GO" id="GO:0046872">
    <property type="term" value="F:metal ion binding"/>
    <property type="evidence" value="ECO:0007669"/>
    <property type="project" value="UniProtKB-KW"/>
</dbReference>
<evidence type="ECO:0000313" key="9">
    <source>
        <dbReference type="Proteomes" id="UP001530315"/>
    </source>
</evidence>
<dbReference type="EMBL" id="JALLAZ020001687">
    <property type="protein sequence ID" value="KAL3768087.1"/>
    <property type="molecule type" value="Genomic_DNA"/>
</dbReference>
<dbReference type="InterPro" id="IPR000834">
    <property type="entry name" value="Peptidase_M14"/>
</dbReference>
<evidence type="ECO:0000256" key="5">
    <source>
        <dbReference type="ARBA" id="ARBA00022833"/>
    </source>
</evidence>
<reference evidence="8 9" key="1">
    <citation type="submission" date="2024-10" db="EMBL/GenBank/DDBJ databases">
        <title>Updated reference genomes for cyclostephanoid diatoms.</title>
        <authorList>
            <person name="Roberts W.R."/>
            <person name="Alverson A.J."/>
        </authorList>
    </citation>
    <scope>NUCLEOTIDE SEQUENCE [LARGE SCALE GENOMIC DNA]</scope>
    <source>
        <strain evidence="8 9">AJA276-08</strain>
    </source>
</reference>
<dbReference type="Proteomes" id="UP001530315">
    <property type="component" value="Unassembled WGS sequence"/>
</dbReference>
<evidence type="ECO:0000256" key="4">
    <source>
        <dbReference type="ARBA" id="ARBA00022801"/>
    </source>
</evidence>
<dbReference type="InterPro" id="IPR055438">
    <property type="entry name" value="AstE_AspA_cat"/>
</dbReference>
<name>A0ABD3MWL3_9STRA</name>
<evidence type="ECO:0000259" key="7">
    <source>
        <dbReference type="PROSITE" id="PS52035"/>
    </source>
</evidence>
<dbReference type="GO" id="GO:0016787">
    <property type="term" value="F:hydrolase activity"/>
    <property type="evidence" value="ECO:0007669"/>
    <property type="project" value="UniProtKB-KW"/>
</dbReference>
<dbReference type="SUPFAM" id="SSF53187">
    <property type="entry name" value="Zn-dependent exopeptidases"/>
    <property type="match status" value="1"/>
</dbReference>
<keyword evidence="3" id="KW-0479">Metal-binding</keyword>
<evidence type="ECO:0000256" key="6">
    <source>
        <dbReference type="PROSITE-ProRule" id="PRU01379"/>
    </source>
</evidence>
<evidence type="ECO:0000256" key="1">
    <source>
        <dbReference type="ARBA" id="ARBA00001947"/>
    </source>
</evidence>
<evidence type="ECO:0000256" key="2">
    <source>
        <dbReference type="ARBA" id="ARBA00005988"/>
    </source>
</evidence>
<comment type="similarity">
    <text evidence="2 6">Belongs to the peptidase M14 family.</text>
</comment>
<dbReference type="Pfam" id="PF24827">
    <property type="entry name" value="AstE_AspA_cat"/>
    <property type="match status" value="1"/>
</dbReference>
<dbReference type="PROSITE" id="PS52035">
    <property type="entry name" value="PEPTIDASE_M14"/>
    <property type="match status" value="1"/>
</dbReference>
<comment type="caution">
    <text evidence="8">The sequence shown here is derived from an EMBL/GenBank/DDBJ whole genome shotgun (WGS) entry which is preliminary data.</text>
</comment>
<sequence>MSCPDAQEETPAPFYPIGIPGKPWTDVERALWRSGTKVQRSYKDEVLDALHELDSNVWEVFQYGALTQDPQRYPLYGVKSGQWRGTKPHLLVTGGVHGYETSGVQGAILFLQTQAKYADKFNILVAPCVSPWSYEHIQRWNADVKDPNRSFKKGSETEESRALMSYLECLNVELWTCHLDLHETTDTDATEYMPAKHAEAGLMYETEAIPDGFYLVGDSENGQLDFQEAVIASVRNVTHIAPPDANGNILDDLPAVRDGVVLVPAKTLGLCCSVTGGEYTTTTEVYPDSSMVTDEICKQAQVAAITGALDYVLSQQK</sequence>
<keyword evidence="9" id="KW-1185">Reference proteome</keyword>
<evidence type="ECO:0000256" key="3">
    <source>
        <dbReference type="ARBA" id="ARBA00022723"/>
    </source>
</evidence>
<dbReference type="AlphaFoldDB" id="A0ABD3MWL3"/>
<feature type="domain" description="Peptidase M14" evidence="7">
    <location>
        <begin position="38"/>
        <end position="317"/>
    </location>
</feature>
<organism evidence="8 9">
    <name type="scientific">Stephanodiscus triporus</name>
    <dbReference type="NCBI Taxonomy" id="2934178"/>
    <lineage>
        <taxon>Eukaryota</taxon>
        <taxon>Sar</taxon>
        <taxon>Stramenopiles</taxon>
        <taxon>Ochrophyta</taxon>
        <taxon>Bacillariophyta</taxon>
        <taxon>Coscinodiscophyceae</taxon>
        <taxon>Thalassiosirophycidae</taxon>
        <taxon>Stephanodiscales</taxon>
        <taxon>Stephanodiscaceae</taxon>
        <taxon>Stephanodiscus</taxon>
    </lineage>
</organism>
<proteinExistence type="inferred from homology"/>
<comment type="cofactor">
    <cofactor evidence="1">
        <name>Zn(2+)</name>
        <dbReference type="ChEBI" id="CHEBI:29105"/>
    </cofactor>
</comment>